<accession>A0A6N2M2S2</accession>
<sequence>MTSMLAAPNDENDLCLLQKIFLSFIKTIVQGPTGWSSISSEECCRQNAALTGSGAIWARVSPQGNGFRQSTLPGDISRETQSKDSSILSVTEVLDQANPARAHKLMYNQ</sequence>
<evidence type="ECO:0000313" key="1">
    <source>
        <dbReference type="EMBL" id="VFU47899.1"/>
    </source>
</evidence>
<proteinExistence type="predicted"/>
<gene>
    <name evidence="1" type="ORF">SVIM_LOCUS309652</name>
</gene>
<dbReference type="AlphaFoldDB" id="A0A6N2M2S2"/>
<dbReference type="EMBL" id="CAADRP010001680">
    <property type="protein sequence ID" value="VFU47899.1"/>
    <property type="molecule type" value="Genomic_DNA"/>
</dbReference>
<protein>
    <submittedName>
        <fullName evidence="1">Uncharacterized protein</fullName>
    </submittedName>
</protein>
<name>A0A6N2M2S2_SALVM</name>
<reference evidence="1" key="1">
    <citation type="submission" date="2019-03" db="EMBL/GenBank/DDBJ databases">
        <authorList>
            <person name="Mank J."/>
            <person name="Almeida P."/>
        </authorList>
    </citation>
    <scope>NUCLEOTIDE SEQUENCE</scope>
    <source>
        <strain evidence="1">78183</strain>
    </source>
</reference>
<organism evidence="1">
    <name type="scientific">Salix viminalis</name>
    <name type="common">Common osier</name>
    <name type="synonym">Basket willow</name>
    <dbReference type="NCBI Taxonomy" id="40686"/>
    <lineage>
        <taxon>Eukaryota</taxon>
        <taxon>Viridiplantae</taxon>
        <taxon>Streptophyta</taxon>
        <taxon>Embryophyta</taxon>
        <taxon>Tracheophyta</taxon>
        <taxon>Spermatophyta</taxon>
        <taxon>Magnoliopsida</taxon>
        <taxon>eudicotyledons</taxon>
        <taxon>Gunneridae</taxon>
        <taxon>Pentapetalae</taxon>
        <taxon>rosids</taxon>
        <taxon>fabids</taxon>
        <taxon>Malpighiales</taxon>
        <taxon>Salicaceae</taxon>
        <taxon>Saliceae</taxon>
        <taxon>Salix</taxon>
    </lineage>
</organism>